<gene>
    <name evidence="1" type="ORF">CN311_16125</name>
</gene>
<proteinExistence type="predicted"/>
<comment type="caution">
    <text evidence="1">The sequence shown here is derived from an EMBL/GenBank/DDBJ whole genome shotgun (WGS) entry which is preliminary data.</text>
</comment>
<keyword evidence="2" id="KW-1185">Reference proteome</keyword>
<accession>A0A2A6FED2</accession>
<dbReference type="Proteomes" id="UP000219182">
    <property type="component" value="Unassembled WGS sequence"/>
</dbReference>
<evidence type="ECO:0008006" key="3">
    <source>
        <dbReference type="Google" id="ProtNLM"/>
    </source>
</evidence>
<organism evidence="1 2">
    <name type="scientific">Mesorhizobium sanjuanii</name>
    <dbReference type="NCBI Taxonomy" id="2037900"/>
    <lineage>
        <taxon>Bacteria</taxon>
        <taxon>Pseudomonadati</taxon>
        <taxon>Pseudomonadota</taxon>
        <taxon>Alphaproteobacteria</taxon>
        <taxon>Hyphomicrobiales</taxon>
        <taxon>Phyllobacteriaceae</taxon>
        <taxon>Mesorhizobium</taxon>
    </lineage>
</organism>
<evidence type="ECO:0000313" key="2">
    <source>
        <dbReference type="Proteomes" id="UP000219182"/>
    </source>
</evidence>
<name>A0A2A6FED2_9HYPH</name>
<dbReference type="EMBL" id="NWQG01000097">
    <property type="protein sequence ID" value="PDQ20092.1"/>
    <property type="molecule type" value="Genomic_DNA"/>
</dbReference>
<evidence type="ECO:0000313" key="1">
    <source>
        <dbReference type="EMBL" id="PDQ20092.1"/>
    </source>
</evidence>
<reference evidence="1 2" key="1">
    <citation type="submission" date="2017-09" db="EMBL/GenBank/DDBJ databases">
        <title>Mesorhizobum sanjuanii sp. nov. isolated from nodules of Lotus tenuis in saline-alkaline lowlands of Flooding Pampa.</title>
        <authorList>
            <person name="Sannazzaro A.I."/>
            <person name="Torres Tejerizo G.A."/>
            <person name="Fontana F."/>
            <person name="Cumpa Velazquez L.M."/>
            <person name="Hansen L."/>
            <person name="Pistorio M."/>
            <person name="Estrella M.J."/>
        </authorList>
    </citation>
    <scope>NUCLEOTIDE SEQUENCE [LARGE SCALE GENOMIC DNA]</scope>
    <source>
        <strain evidence="1 2">BSA136</strain>
    </source>
</reference>
<protein>
    <recommendedName>
        <fullName evidence="3">Replication protein</fullName>
    </recommendedName>
</protein>
<dbReference type="AlphaFoldDB" id="A0A2A6FED2"/>
<sequence>MMRNFQDHSEKGSIADAKVLRRFKVQKLATPEELSRLHVRRLARLANNGVDETLWQHLKQCDGLGCWNTSCSAACVFGERREINRLNRQAAIVHRSDQRPKYFATIIDPHYFRPPGELSGFSINGFFQGIRRRLRGAPDQWKSARIAGGVHIAYDRDEDGLEFWSPHAHLTISVEATKKEVRQVLMPRRVPPPELVGAKFAPVTVKAVTNLANAIAYATKVEVDARGAVVDGRGNVDRKWFSIPVAARVEHDLWLLNMKPRDRTFLSGMKVGRGGVSTRNRG</sequence>